<gene>
    <name evidence="1" type="ORF">F4559_003558</name>
</gene>
<proteinExistence type="predicted"/>
<sequence length="577" mass="62094">MNPDQNAVASGSGIVVQAGRDVYLGGGPERKAGPPGVALADALVSGAEAYEVHPALTVGSTPTEELTAYVRRTFDDRLAGIAASARDGACRMAVLVGGSSSGKTRACWESLHSFGAGWRLWHPLDGEQLVEGLKAGIAPRTVVWLNELQRFLVREEEPRWRAAAIALRGLVAAPVEGVLILATIWDEHDRWQALTGPPPPGGPDHYAQARELLRRADVIPVAATLDAGERARAEEAAQSDARWAVALVEDRPIPFLAGARYLVDRYTTGSPAARAVLEAAADARRMGMPTVLSLAFLEQAARDYLDDADHDRLPPGVGWVRHVIETDVRVGGFGVPGPLRPSGSGYRLADYLENHLGRRRVAVQPRDSLWSATVDVVPDTAVLSTLAEAAMRRGRFGPATRLSARALDLGDLGSARMLVTLLENAGEHAEALSIAERAGLDRAVERLRRKIDDGDTGFDLSLWWVEAEEGTRENGEELVWDDTLDAFSARLDDAGDDLAAAERIAVEAAAAGYLWPFFHLAVGREEVGDVLGAERLWRQSIAAGNVFRVLNLAELRGDAERTWRFAITADGLPADGL</sequence>
<accession>A0A7W7WWB0</accession>
<evidence type="ECO:0000313" key="2">
    <source>
        <dbReference type="Proteomes" id="UP000542674"/>
    </source>
</evidence>
<reference evidence="1 2" key="1">
    <citation type="submission" date="2020-08" db="EMBL/GenBank/DDBJ databases">
        <title>Sequencing the genomes of 1000 actinobacteria strains.</title>
        <authorList>
            <person name="Klenk H.-P."/>
        </authorList>
    </citation>
    <scope>NUCLEOTIDE SEQUENCE [LARGE SCALE GENOMIC DNA]</scope>
    <source>
        <strain evidence="1 2">DSM 45084</strain>
    </source>
</reference>
<dbReference type="Proteomes" id="UP000542674">
    <property type="component" value="Unassembled WGS sequence"/>
</dbReference>
<organism evidence="1 2">
    <name type="scientific">Saccharothrix violaceirubra</name>
    <dbReference type="NCBI Taxonomy" id="413306"/>
    <lineage>
        <taxon>Bacteria</taxon>
        <taxon>Bacillati</taxon>
        <taxon>Actinomycetota</taxon>
        <taxon>Actinomycetes</taxon>
        <taxon>Pseudonocardiales</taxon>
        <taxon>Pseudonocardiaceae</taxon>
        <taxon>Saccharothrix</taxon>
    </lineage>
</organism>
<comment type="caution">
    <text evidence="1">The sequence shown here is derived from an EMBL/GenBank/DDBJ whole genome shotgun (WGS) entry which is preliminary data.</text>
</comment>
<name>A0A7W7WWB0_9PSEU</name>
<evidence type="ECO:0000313" key="1">
    <source>
        <dbReference type="EMBL" id="MBB4966199.1"/>
    </source>
</evidence>
<dbReference type="EMBL" id="JACHJS010000001">
    <property type="protein sequence ID" value="MBB4966199.1"/>
    <property type="molecule type" value="Genomic_DNA"/>
</dbReference>
<protein>
    <submittedName>
        <fullName evidence="1">Uncharacterized protein</fullName>
    </submittedName>
</protein>
<dbReference type="AlphaFoldDB" id="A0A7W7WWB0"/>
<dbReference type="RefSeq" id="WP_184670057.1">
    <property type="nucleotide sequence ID" value="NZ_BAABAI010000005.1"/>
</dbReference>
<keyword evidence="2" id="KW-1185">Reference proteome</keyword>